<keyword evidence="5" id="KW-0677">Repeat</keyword>
<dbReference type="SUPFAM" id="SSF52058">
    <property type="entry name" value="L domain-like"/>
    <property type="match status" value="2"/>
</dbReference>
<evidence type="ECO:0000256" key="5">
    <source>
        <dbReference type="ARBA" id="ARBA00022737"/>
    </source>
</evidence>
<dbReference type="FunFam" id="3.80.10.10:FF:000041">
    <property type="entry name" value="LRR receptor-like serine/threonine-protein kinase ERECTA"/>
    <property type="match status" value="1"/>
</dbReference>
<dbReference type="Pfam" id="PF08263">
    <property type="entry name" value="LRRNT_2"/>
    <property type="match status" value="1"/>
</dbReference>
<dbReference type="Gene3D" id="3.80.10.10">
    <property type="entry name" value="Ribonuclease Inhibitor"/>
    <property type="match status" value="5"/>
</dbReference>
<keyword evidence="4 9" id="KW-0732">Signal</keyword>
<accession>A0A0C3WSE0</accession>
<proteinExistence type="predicted"/>
<reference evidence="12 14" key="2">
    <citation type="journal article" date="2014" name="BMC Genomics">
        <title>An improved genome release (version Mt4.0) for the model legume Medicago truncatula.</title>
        <authorList>
            <person name="Tang H."/>
            <person name="Krishnakumar V."/>
            <person name="Bidwell S."/>
            <person name="Rosen B."/>
            <person name="Chan A."/>
            <person name="Zhou S."/>
            <person name="Gentzbittel L."/>
            <person name="Childs K.L."/>
            <person name="Yandell M."/>
            <person name="Gundlach H."/>
            <person name="Mayer K.F."/>
            <person name="Schwartz D.C."/>
            <person name="Town C.D."/>
        </authorList>
    </citation>
    <scope>GENOME REANNOTATION</scope>
    <source>
        <strain evidence="13 14">cv. Jemalong A17</strain>
    </source>
</reference>
<dbReference type="GO" id="GO:0016301">
    <property type="term" value="F:kinase activity"/>
    <property type="evidence" value="ECO:0007669"/>
    <property type="project" value="UniProtKB-KW"/>
</dbReference>
<dbReference type="FunFam" id="3.80.10.10:FF:000095">
    <property type="entry name" value="LRR receptor-like serine/threonine-protein kinase GSO1"/>
    <property type="match status" value="1"/>
</dbReference>
<accession>G7JP54</accession>
<evidence type="ECO:0000256" key="9">
    <source>
        <dbReference type="SAM" id="SignalP"/>
    </source>
</evidence>
<feature type="domain" description="Disease resistance R13L4/SHOC-2-like LRR" evidence="11">
    <location>
        <begin position="216"/>
        <end position="437"/>
    </location>
</feature>
<feature type="signal peptide" evidence="9">
    <location>
        <begin position="1"/>
        <end position="26"/>
    </location>
</feature>
<dbReference type="SMART" id="SM00365">
    <property type="entry name" value="LRR_SD22"/>
    <property type="match status" value="6"/>
</dbReference>
<evidence type="ECO:0000259" key="10">
    <source>
        <dbReference type="Pfam" id="PF08263"/>
    </source>
</evidence>
<dbReference type="InterPro" id="IPR053211">
    <property type="entry name" value="DNA_repair-toleration"/>
</dbReference>
<reference evidence="12 14" key="1">
    <citation type="journal article" date="2011" name="Nature">
        <title>The Medicago genome provides insight into the evolution of rhizobial symbioses.</title>
        <authorList>
            <person name="Young N.D."/>
            <person name="Debelle F."/>
            <person name="Oldroyd G.E."/>
            <person name="Geurts R."/>
            <person name="Cannon S.B."/>
            <person name="Udvardi M.K."/>
            <person name="Benedito V.A."/>
            <person name="Mayer K.F."/>
            <person name="Gouzy J."/>
            <person name="Schoof H."/>
            <person name="Van de Peer Y."/>
            <person name="Proost S."/>
            <person name="Cook D.R."/>
            <person name="Meyers B.C."/>
            <person name="Spannagl M."/>
            <person name="Cheung F."/>
            <person name="De Mita S."/>
            <person name="Krishnakumar V."/>
            <person name="Gundlach H."/>
            <person name="Zhou S."/>
            <person name="Mudge J."/>
            <person name="Bharti A.K."/>
            <person name="Murray J.D."/>
            <person name="Naoumkina M.A."/>
            <person name="Rosen B."/>
            <person name="Silverstein K.A."/>
            <person name="Tang H."/>
            <person name="Rombauts S."/>
            <person name="Zhao P.X."/>
            <person name="Zhou P."/>
            <person name="Barbe V."/>
            <person name="Bardou P."/>
            <person name="Bechner M."/>
            <person name="Bellec A."/>
            <person name="Berger A."/>
            <person name="Berges H."/>
            <person name="Bidwell S."/>
            <person name="Bisseling T."/>
            <person name="Choisne N."/>
            <person name="Couloux A."/>
            <person name="Denny R."/>
            <person name="Deshpande S."/>
            <person name="Dai X."/>
            <person name="Doyle J.J."/>
            <person name="Dudez A.M."/>
            <person name="Farmer A.D."/>
            <person name="Fouteau S."/>
            <person name="Franken C."/>
            <person name="Gibelin C."/>
            <person name="Gish J."/>
            <person name="Goldstein S."/>
            <person name="Gonzalez A.J."/>
            <person name="Green P.J."/>
            <person name="Hallab A."/>
            <person name="Hartog M."/>
            <person name="Hua A."/>
            <person name="Humphray S.J."/>
            <person name="Jeong D.H."/>
            <person name="Jing Y."/>
            <person name="Jocker A."/>
            <person name="Kenton S.M."/>
            <person name="Kim D.J."/>
            <person name="Klee K."/>
            <person name="Lai H."/>
            <person name="Lang C."/>
            <person name="Lin S."/>
            <person name="Macmil S.L."/>
            <person name="Magdelenat G."/>
            <person name="Matthews L."/>
            <person name="McCorrison J."/>
            <person name="Monaghan E.L."/>
            <person name="Mun J.H."/>
            <person name="Najar F.Z."/>
            <person name="Nicholson C."/>
            <person name="Noirot C."/>
            <person name="O'Bleness M."/>
            <person name="Paule C.R."/>
            <person name="Poulain J."/>
            <person name="Prion F."/>
            <person name="Qin B."/>
            <person name="Qu C."/>
            <person name="Retzel E.F."/>
            <person name="Riddle C."/>
            <person name="Sallet E."/>
            <person name="Samain S."/>
            <person name="Samson N."/>
            <person name="Sanders I."/>
            <person name="Saurat O."/>
            <person name="Scarpelli C."/>
            <person name="Schiex T."/>
            <person name="Segurens B."/>
            <person name="Severin A.J."/>
            <person name="Sherrier D.J."/>
            <person name="Shi R."/>
            <person name="Sims S."/>
            <person name="Singer S.R."/>
            <person name="Sinharoy S."/>
            <person name="Sterck L."/>
            <person name="Viollet A."/>
            <person name="Wang B.B."/>
            <person name="Wang K."/>
            <person name="Wang M."/>
            <person name="Wang X."/>
            <person name="Warfsmann J."/>
            <person name="Weissenbach J."/>
            <person name="White D.D."/>
            <person name="White J.D."/>
            <person name="Wiley G.B."/>
            <person name="Wincker P."/>
            <person name="Xing Y."/>
            <person name="Yang L."/>
            <person name="Yao Z."/>
            <person name="Ying F."/>
            <person name="Zhai J."/>
            <person name="Zhou L."/>
            <person name="Zuber A."/>
            <person name="Denarie J."/>
            <person name="Dixon R.A."/>
            <person name="May G.D."/>
            <person name="Schwartz D.C."/>
            <person name="Rogers J."/>
            <person name="Quetier F."/>
            <person name="Town C.D."/>
            <person name="Roe B.A."/>
        </authorList>
    </citation>
    <scope>NUCLEOTIDE SEQUENCE [LARGE SCALE GENOMIC DNA]</scope>
    <source>
        <strain evidence="12">A17</strain>
        <strain evidence="13 14">cv. Jemalong A17</strain>
    </source>
</reference>
<keyword evidence="8" id="KW-0325">Glycoprotein</keyword>
<keyword evidence="12" id="KW-0808">Transferase</keyword>
<dbReference type="EnsemblPlants" id="AES86908">
    <property type="protein sequence ID" value="AES86908"/>
    <property type="gene ID" value="MTR_4g016810"/>
</dbReference>
<evidence type="ECO:0000256" key="1">
    <source>
        <dbReference type="ARBA" id="ARBA00004167"/>
    </source>
</evidence>
<keyword evidence="14" id="KW-1185">Reference proteome</keyword>
<evidence type="ECO:0000256" key="7">
    <source>
        <dbReference type="ARBA" id="ARBA00023136"/>
    </source>
</evidence>
<gene>
    <name evidence="12" type="ordered locus">MTR_4g016810</name>
</gene>
<feature type="chain" id="PRO_5014573043" evidence="9">
    <location>
        <begin position="27"/>
        <end position="628"/>
    </location>
</feature>
<dbReference type="InterPro" id="IPR001611">
    <property type="entry name" value="Leu-rich_rpt"/>
</dbReference>
<evidence type="ECO:0000256" key="8">
    <source>
        <dbReference type="ARBA" id="ARBA00023180"/>
    </source>
</evidence>
<keyword evidence="3" id="KW-0812">Transmembrane</keyword>
<dbReference type="SUPFAM" id="SSF52047">
    <property type="entry name" value="RNI-like"/>
    <property type="match status" value="1"/>
</dbReference>
<dbReference type="InterPro" id="IPR013210">
    <property type="entry name" value="LRR_N_plant-typ"/>
</dbReference>
<dbReference type="PRINTS" id="PR00019">
    <property type="entry name" value="LEURICHRPT"/>
</dbReference>
<name>G7JP54_MEDTR</name>
<feature type="domain" description="Leucine-rich repeat-containing N-terminal plant-type" evidence="10">
    <location>
        <begin position="34"/>
        <end position="77"/>
    </location>
</feature>
<dbReference type="Pfam" id="PF13855">
    <property type="entry name" value="LRR_8"/>
    <property type="match status" value="2"/>
</dbReference>
<comment type="subcellular location">
    <subcellularLocation>
        <location evidence="1">Membrane</location>
        <topology evidence="1">Single-pass membrane protein</topology>
    </subcellularLocation>
</comment>
<dbReference type="InterPro" id="IPR055414">
    <property type="entry name" value="LRR_R13L4/SHOC2-like"/>
</dbReference>
<dbReference type="SMART" id="SM00369">
    <property type="entry name" value="LRR_TYP"/>
    <property type="match status" value="5"/>
</dbReference>
<evidence type="ECO:0000313" key="12">
    <source>
        <dbReference type="EMBL" id="AES86908.2"/>
    </source>
</evidence>
<dbReference type="Pfam" id="PF23598">
    <property type="entry name" value="LRR_14"/>
    <property type="match status" value="1"/>
</dbReference>
<dbReference type="PANTHER" id="PTHR48060:SF21">
    <property type="entry name" value="L DOMAIN-LIKE PROTEIN"/>
    <property type="match status" value="1"/>
</dbReference>
<dbReference type="PANTHER" id="PTHR48060">
    <property type="entry name" value="DNA DAMAGE-REPAIR/TOLERATION PROTEIN DRT100"/>
    <property type="match status" value="1"/>
</dbReference>
<dbReference type="InterPro" id="IPR003591">
    <property type="entry name" value="Leu-rich_rpt_typical-subtyp"/>
</dbReference>
<dbReference type="AlphaFoldDB" id="G7JP54"/>
<reference evidence="13" key="3">
    <citation type="submission" date="2015-04" db="UniProtKB">
        <authorList>
            <consortium name="EnsemblPlants"/>
        </authorList>
    </citation>
    <scope>IDENTIFICATION</scope>
    <source>
        <strain evidence="13">cv. Jemalong A17</strain>
    </source>
</reference>
<dbReference type="GO" id="GO:0016020">
    <property type="term" value="C:membrane"/>
    <property type="evidence" value="ECO:0007669"/>
    <property type="project" value="UniProtKB-SubCell"/>
</dbReference>
<protein>
    <submittedName>
        <fullName evidence="12">Leucine-rich receptor-like kinase family protein, putative</fullName>
    </submittedName>
</protein>
<evidence type="ECO:0000313" key="14">
    <source>
        <dbReference type="Proteomes" id="UP000002051"/>
    </source>
</evidence>
<evidence type="ECO:0000256" key="2">
    <source>
        <dbReference type="ARBA" id="ARBA00022614"/>
    </source>
</evidence>
<keyword evidence="7" id="KW-0472">Membrane</keyword>
<evidence type="ECO:0000256" key="3">
    <source>
        <dbReference type="ARBA" id="ARBA00022692"/>
    </source>
</evidence>
<dbReference type="InterPro" id="IPR032675">
    <property type="entry name" value="LRR_dom_sf"/>
</dbReference>
<dbReference type="PROSITE" id="PS51450">
    <property type="entry name" value="LRR"/>
    <property type="match status" value="3"/>
</dbReference>
<evidence type="ECO:0000313" key="13">
    <source>
        <dbReference type="EnsemblPlants" id="AES86908"/>
    </source>
</evidence>
<dbReference type="STRING" id="3880.G7JP54"/>
<dbReference type="PaxDb" id="3880-AES86908"/>
<dbReference type="Proteomes" id="UP000002051">
    <property type="component" value="Chromosome 4"/>
</dbReference>
<dbReference type="eggNOG" id="KOG0619">
    <property type="taxonomic scope" value="Eukaryota"/>
</dbReference>
<dbReference type="EMBL" id="CM001220">
    <property type="protein sequence ID" value="AES86908.2"/>
    <property type="molecule type" value="Genomic_DNA"/>
</dbReference>
<dbReference type="HOGENOM" id="CLU_000288_18_3_1"/>
<organism evidence="12 14">
    <name type="scientific">Medicago truncatula</name>
    <name type="common">Barrel medic</name>
    <name type="synonym">Medicago tribuloides</name>
    <dbReference type="NCBI Taxonomy" id="3880"/>
    <lineage>
        <taxon>Eukaryota</taxon>
        <taxon>Viridiplantae</taxon>
        <taxon>Streptophyta</taxon>
        <taxon>Embryophyta</taxon>
        <taxon>Tracheophyta</taxon>
        <taxon>Spermatophyta</taxon>
        <taxon>Magnoliopsida</taxon>
        <taxon>eudicotyledons</taxon>
        <taxon>Gunneridae</taxon>
        <taxon>Pentapetalae</taxon>
        <taxon>rosids</taxon>
        <taxon>fabids</taxon>
        <taxon>Fabales</taxon>
        <taxon>Fabaceae</taxon>
        <taxon>Papilionoideae</taxon>
        <taxon>50 kb inversion clade</taxon>
        <taxon>NPAAA clade</taxon>
        <taxon>Hologalegina</taxon>
        <taxon>IRL clade</taxon>
        <taxon>Trifolieae</taxon>
        <taxon>Medicago</taxon>
    </lineage>
</organism>
<keyword evidence="2" id="KW-0433">Leucine-rich repeat</keyword>
<keyword evidence="6" id="KW-1133">Transmembrane helix</keyword>
<evidence type="ECO:0000256" key="4">
    <source>
        <dbReference type="ARBA" id="ARBA00022729"/>
    </source>
</evidence>
<evidence type="ECO:0000259" key="11">
    <source>
        <dbReference type="Pfam" id="PF23598"/>
    </source>
</evidence>
<evidence type="ECO:0000256" key="6">
    <source>
        <dbReference type="ARBA" id="ARBA00022989"/>
    </source>
</evidence>
<sequence>MKLGLIFSSLLYFVILMLMQNQGCKGCLEKERIGLLEIKHYILSQQDKGDSYNNKELGSWIDDRDSNCCVWNRVKCSFGHIVELSIYSLLYLFPDPNMLNVSLFRPFEELRLLDLSKNNIQGWIDNEGFPRLKRLETLDLSGNYLNSSILPSLNGLTALTTLKLGSNLMKNFSAQGFSRSKELEVLDLSGNRLNCNIISSLHGFTSLRSLILSDNKFNCSFSTFDFAKFSRLELLDLSINGFGGSLHVEDVQHLKNLKMLSLRNNQMNGSIEGLCNLKDLVELDISYNMFSAKLPECLSNLTNLRVLELSNNLFSGNFPSFISNLTSLAYLSFYGNYMQGSFSLSTLANHSNLQHLYISPENSGVLIETEKTKWFPKFQLKTLILRNCNLNKEKGGVIPTFLSYQYNLIFLDLSRNNLVGSFPSWLIDNHNMNYLDISNNNLSGLLPKDIGIFLPSVKYLNFSWNSFEGNIPSSIGKMKQLEYLDLSQNHFSGELPKQLATGCDNLQYLKLSNNFLHGKIPRFSVNMFGLFLNNNNFSGTLEDVLENNTGLGMLFISNYSITGKIPSSIGMFSDMQVLLMSGNLLEGEIPIEISNMAILQMLDLSQNKLNGSIPKFSSLTSLRFLYLQ</sequence>
<keyword evidence="12" id="KW-0418">Kinase</keyword>
<keyword evidence="12" id="KW-0675">Receptor</keyword>
<dbReference type="Pfam" id="PF00560">
    <property type="entry name" value="LRR_1"/>
    <property type="match status" value="3"/>
</dbReference>